<protein>
    <submittedName>
        <fullName evidence="1">S-adenosyl-L-methionine-dependent methyltransferase</fullName>
    </submittedName>
</protein>
<keyword evidence="1" id="KW-0489">Methyltransferase</keyword>
<sequence length="378" mass="42331">MEASSGSPSETLSGGREGLRHEQWHEEEQRLVGETLVVDDDDEFDDSTYEDEDSGSYETSLASSATDFKYELGRRYHAFKDGKYHLPNDEREISRLELQHRIWYLTLNGRLFLSPLSLSPPSTPTHHPSTSPPTSTTTFHPQTFEVLDIGTGAGNWAIDFASAHPNAQVTGTDLSPIQPNNVPGNCSFIVDDATEEWAFGKQFDFVHARMMGMAFRDWPKFFGSAWAVLKPGGWIELQEWTAPFRSDDGSLPPDCAFSRWNSGEAAAKAGIDVSVPSRFPQLLAAAGFAEVTDVQTKWPLGPWPKGRKEKRLGDLFLDDMIEALPAASLRLYTRVLGWEEERVMAFLEEVKRDMLDPSIHAYMPVHICYAQKPLDAES</sequence>
<name>A0ACB5RR11_9PEZI</name>
<evidence type="ECO:0000313" key="1">
    <source>
        <dbReference type="EMBL" id="GME22955.1"/>
    </source>
</evidence>
<organism evidence="1 2">
    <name type="scientific">Neofusicoccum parvum</name>
    <dbReference type="NCBI Taxonomy" id="310453"/>
    <lineage>
        <taxon>Eukaryota</taxon>
        <taxon>Fungi</taxon>
        <taxon>Dikarya</taxon>
        <taxon>Ascomycota</taxon>
        <taxon>Pezizomycotina</taxon>
        <taxon>Dothideomycetes</taxon>
        <taxon>Dothideomycetes incertae sedis</taxon>
        <taxon>Botryosphaeriales</taxon>
        <taxon>Botryosphaeriaceae</taxon>
        <taxon>Neofusicoccum</taxon>
    </lineage>
</organism>
<evidence type="ECO:0000313" key="2">
    <source>
        <dbReference type="Proteomes" id="UP001165186"/>
    </source>
</evidence>
<keyword evidence="2" id="KW-1185">Reference proteome</keyword>
<gene>
    <name evidence="1" type="primary">g854</name>
    <name evidence="1" type="ORF">NpPPO83_00000854</name>
</gene>
<dbReference type="EMBL" id="BSXG01000004">
    <property type="protein sequence ID" value="GME22955.1"/>
    <property type="molecule type" value="Genomic_DNA"/>
</dbReference>
<proteinExistence type="predicted"/>
<comment type="caution">
    <text evidence="1">The sequence shown here is derived from an EMBL/GenBank/DDBJ whole genome shotgun (WGS) entry which is preliminary data.</text>
</comment>
<accession>A0ACB5RR11</accession>
<reference evidence="1" key="1">
    <citation type="submission" date="2024-09" db="EMBL/GenBank/DDBJ databases">
        <title>Draft Genome Sequences of Neofusicoccum parvum.</title>
        <authorList>
            <person name="Ashida A."/>
            <person name="Camagna M."/>
            <person name="Tanaka A."/>
            <person name="Takemoto D."/>
        </authorList>
    </citation>
    <scope>NUCLEOTIDE SEQUENCE</scope>
    <source>
        <strain evidence="1">PPO83</strain>
    </source>
</reference>
<dbReference type="Proteomes" id="UP001165186">
    <property type="component" value="Unassembled WGS sequence"/>
</dbReference>
<keyword evidence="1" id="KW-0808">Transferase</keyword>